<keyword evidence="2" id="KW-1185">Reference proteome</keyword>
<protein>
    <submittedName>
        <fullName evidence="1">6327_t:CDS:1</fullName>
    </submittedName>
</protein>
<proteinExistence type="predicted"/>
<reference evidence="1" key="1">
    <citation type="submission" date="2021-06" db="EMBL/GenBank/DDBJ databases">
        <authorList>
            <person name="Kallberg Y."/>
            <person name="Tangrot J."/>
            <person name="Rosling A."/>
        </authorList>
    </citation>
    <scope>NUCLEOTIDE SEQUENCE</scope>
    <source>
        <strain evidence="1">IN212</strain>
    </source>
</reference>
<gene>
    <name evidence="1" type="ORF">RFULGI_LOCUS13532</name>
</gene>
<name>A0A9N9ISZ0_9GLOM</name>
<dbReference type="Proteomes" id="UP000789396">
    <property type="component" value="Unassembled WGS sequence"/>
</dbReference>
<feature type="non-terminal residue" evidence="1">
    <location>
        <position position="1"/>
    </location>
</feature>
<organism evidence="1 2">
    <name type="scientific">Racocetra fulgida</name>
    <dbReference type="NCBI Taxonomy" id="60492"/>
    <lineage>
        <taxon>Eukaryota</taxon>
        <taxon>Fungi</taxon>
        <taxon>Fungi incertae sedis</taxon>
        <taxon>Mucoromycota</taxon>
        <taxon>Glomeromycotina</taxon>
        <taxon>Glomeromycetes</taxon>
        <taxon>Diversisporales</taxon>
        <taxon>Gigasporaceae</taxon>
        <taxon>Racocetra</taxon>
    </lineage>
</organism>
<dbReference type="OrthoDB" id="2428165at2759"/>
<evidence type="ECO:0000313" key="2">
    <source>
        <dbReference type="Proteomes" id="UP000789396"/>
    </source>
</evidence>
<sequence length="96" mass="11166">SIKLSQSDWSSLENIAAFLKRFAKLSTEMCSSFYLTISAVYPMYNHLIDHCEKRMNNTEISKKIAMSAKAIWDKLQEYYNKTSDSFHYIATILDPQ</sequence>
<dbReference type="InterPro" id="IPR012337">
    <property type="entry name" value="RNaseH-like_sf"/>
</dbReference>
<dbReference type="SUPFAM" id="SSF53098">
    <property type="entry name" value="Ribonuclease H-like"/>
    <property type="match status" value="1"/>
</dbReference>
<dbReference type="AlphaFoldDB" id="A0A9N9ISZ0"/>
<dbReference type="EMBL" id="CAJVPZ010035929">
    <property type="protein sequence ID" value="CAG8750102.1"/>
    <property type="molecule type" value="Genomic_DNA"/>
</dbReference>
<comment type="caution">
    <text evidence="1">The sequence shown here is derived from an EMBL/GenBank/DDBJ whole genome shotgun (WGS) entry which is preliminary data.</text>
</comment>
<accession>A0A9N9ISZ0</accession>
<evidence type="ECO:0000313" key="1">
    <source>
        <dbReference type="EMBL" id="CAG8750102.1"/>
    </source>
</evidence>